<evidence type="ECO:0000259" key="1">
    <source>
        <dbReference type="Pfam" id="PF02463"/>
    </source>
</evidence>
<dbReference type="EMBL" id="CP030050">
    <property type="protein sequence ID" value="QOZ66526.1"/>
    <property type="molecule type" value="Genomic_DNA"/>
</dbReference>
<dbReference type="RefSeq" id="WP_092219771.1">
    <property type="nucleotide sequence ID" value="NZ_CP030050.1"/>
</dbReference>
<dbReference type="InterPro" id="IPR003395">
    <property type="entry name" value="RecF/RecN/SMC_N"/>
</dbReference>
<dbReference type="Pfam" id="PF02463">
    <property type="entry name" value="SMC_N"/>
    <property type="match status" value="1"/>
</dbReference>
<dbReference type="PANTHER" id="PTHR32182:SF0">
    <property type="entry name" value="DNA REPLICATION AND REPAIR PROTEIN RECF"/>
    <property type="match status" value="1"/>
</dbReference>
<dbReference type="Gene3D" id="3.40.50.300">
    <property type="entry name" value="P-loop containing nucleotide triphosphate hydrolases"/>
    <property type="match status" value="2"/>
</dbReference>
<dbReference type="InterPro" id="IPR027417">
    <property type="entry name" value="P-loop_NTPase"/>
</dbReference>
<name>A0AAE7NLK5_9BRAD</name>
<accession>A0AAE7NLK5</accession>
<proteinExistence type="predicted"/>
<evidence type="ECO:0000313" key="2">
    <source>
        <dbReference type="EMBL" id="QOZ66526.1"/>
    </source>
</evidence>
<feature type="domain" description="RecF/RecN/SMC N-terminal" evidence="1">
    <location>
        <begin position="4"/>
        <end position="622"/>
    </location>
</feature>
<dbReference type="PANTHER" id="PTHR32182">
    <property type="entry name" value="DNA REPLICATION AND REPAIR PROTEIN RECF"/>
    <property type="match status" value="1"/>
</dbReference>
<dbReference type="SUPFAM" id="SSF52540">
    <property type="entry name" value="P-loop containing nucleoside triphosphate hydrolases"/>
    <property type="match status" value="1"/>
</dbReference>
<organism evidence="2 3">
    <name type="scientific">Bradyrhizobium arachidis</name>
    <dbReference type="NCBI Taxonomy" id="858423"/>
    <lineage>
        <taxon>Bacteria</taxon>
        <taxon>Pseudomonadati</taxon>
        <taxon>Pseudomonadota</taxon>
        <taxon>Alphaproteobacteria</taxon>
        <taxon>Hyphomicrobiales</taxon>
        <taxon>Nitrobacteraceae</taxon>
        <taxon>Bradyrhizobium</taxon>
    </lineage>
</organism>
<sequence>MIQIEEIEIVEFRGIRHLKRSLGRRSLGVAGPNGTGKSGIVDAIEFALTGNITRLGGTGTAELSVKAHAPHVDSSKKPQNALVRLKVYAPALKKSFTIERSVKNATTATLEPNDTEAKSILAQLETHPEFALSRREIIKYILVPAGKRSQYVQELLRLDQLEKLRTSFQRVANEAKRDHTRAQAEDQRTKSDFFRHLGIAAPKKNELLTAVNARRAVLKLDPVTDLAPANALKEGVNTEVKEKTLQPFSKLGAKSDLAAYLDRLAASQQAGITGDRAAAVAALTKLTDDPALLKVVKQRALLERGLDLLEEDACPLCDNAWEMAALAAHLQEKIAKADAASAVLEQLAAAIAPLTAHLQAVVRDAGKVAQWCEKANPPIDASALGAQAKALDGDRVILDKVVGDPAVIAEALQALGRLGSPIAAELLQATDGLAAHIDTLPDPSTEEVAKEFLIVAQEKYDQCRVTRRALSVSAQQAETASAVLSHYGAVSTAILEGIYDKVQKDFTEYYSFINRDDEDKFEGKLSPSFGRLAFDVDFYGRGKFPPGAYHSEGHQDGMGLCLYLALVKHTLGDGFTLAVLDDVLMSVDAGHRREVCALLKQKFPNTQFILTTHDGVWLKFMQSEKLVQSTLSFGGWTVDGGPQVWTEGDVWTQIDEYLAKGNVPQAAGTLRRYLEFTSTILADNLRARIEYHGNGQYDLGDLWPNVLAAWKARLQEARDSAASWGKNIQEAETLQVESKKRVAATKSEEWMINKAVHYNAWADLQPKEFVAVASSFQELLRLMQCPNTDCGEFLCVSPIKGDKEVLRCSCGTVSLNLVPKKK</sequence>
<reference evidence="2 3" key="1">
    <citation type="submission" date="2018-06" db="EMBL/GenBank/DDBJ databases">
        <title>Comparative genomics of Bradyrhizobium nodulating Arachidis hypogaea.</title>
        <authorList>
            <person name="Li Y."/>
        </authorList>
    </citation>
    <scope>NUCLEOTIDE SEQUENCE [LARGE SCALE GENOMIC DNA]</scope>
    <source>
        <strain evidence="2 3">CCBAU 051107</strain>
    </source>
</reference>
<protein>
    <submittedName>
        <fullName evidence="2">Chromosome segregation protein SMC</fullName>
    </submittedName>
</protein>
<dbReference type="KEGG" id="barh:WN72_09145"/>
<dbReference type="Proteomes" id="UP000594015">
    <property type="component" value="Chromosome"/>
</dbReference>
<evidence type="ECO:0000313" key="3">
    <source>
        <dbReference type="Proteomes" id="UP000594015"/>
    </source>
</evidence>
<dbReference type="AlphaFoldDB" id="A0AAE7NLK5"/>
<dbReference type="GO" id="GO:0006302">
    <property type="term" value="P:double-strand break repair"/>
    <property type="evidence" value="ECO:0007669"/>
    <property type="project" value="TreeGrafter"/>
</dbReference>
<gene>
    <name evidence="2" type="ORF">WN72_09145</name>
</gene>
<dbReference type="GO" id="GO:0000731">
    <property type="term" value="P:DNA synthesis involved in DNA repair"/>
    <property type="evidence" value="ECO:0007669"/>
    <property type="project" value="TreeGrafter"/>
</dbReference>